<gene>
    <name evidence="1" type="ORF">LIER_32836</name>
</gene>
<sequence>MVCTTKSWSRTEGVCVRIPRPKEDSEGGSLFPDAAVSSSGFDISGFWPGVDLGWISGFWPGDDSVGISGV</sequence>
<dbReference type="AlphaFoldDB" id="A0AAV3RUY6"/>
<name>A0AAV3RUY6_LITER</name>
<comment type="caution">
    <text evidence="1">The sequence shown here is derived from an EMBL/GenBank/DDBJ whole genome shotgun (WGS) entry which is preliminary data.</text>
</comment>
<reference evidence="1 2" key="1">
    <citation type="submission" date="2024-01" db="EMBL/GenBank/DDBJ databases">
        <title>The complete chloroplast genome sequence of Lithospermum erythrorhizon: insights into the phylogenetic relationship among Boraginaceae species and the maternal lineages of purple gromwells.</title>
        <authorList>
            <person name="Okada T."/>
            <person name="Watanabe K."/>
        </authorList>
    </citation>
    <scope>NUCLEOTIDE SEQUENCE [LARGE SCALE GENOMIC DNA]</scope>
</reference>
<dbReference type="Proteomes" id="UP001454036">
    <property type="component" value="Unassembled WGS sequence"/>
</dbReference>
<dbReference type="EMBL" id="BAABME010012813">
    <property type="protein sequence ID" value="GAA0185548.1"/>
    <property type="molecule type" value="Genomic_DNA"/>
</dbReference>
<organism evidence="1 2">
    <name type="scientific">Lithospermum erythrorhizon</name>
    <name type="common">Purple gromwell</name>
    <name type="synonym">Lithospermum officinale var. erythrorhizon</name>
    <dbReference type="NCBI Taxonomy" id="34254"/>
    <lineage>
        <taxon>Eukaryota</taxon>
        <taxon>Viridiplantae</taxon>
        <taxon>Streptophyta</taxon>
        <taxon>Embryophyta</taxon>
        <taxon>Tracheophyta</taxon>
        <taxon>Spermatophyta</taxon>
        <taxon>Magnoliopsida</taxon>
        <taxon>eudicotyledons</taxon>
        <taxon>Gunneridae</taxon>
        <taxon>Pentapetalae</taxon>
        <taxon>asterids</taxon>
        <taxon>lamiids</taxon>
        <taxon>Boraginales</taxon>
        <taxon>Boraginaceae</taxon>
        <taxon>Boraginoideae</taxon>
        <taxon>Lithospermeae</taxon>
        <taxon>Lithospermum</taxon>
    </lineage>
</organism>
<keyword evidence="2" id="KW-1185">Reference proteome</keyword>
<protein>
    <submittedName>
        <fullName evidence="1">Uncharacterized protein</fullName>
    </submittedName>
</protein>
<accession>A0AAV3RUY6</accession>
<evidence type="ECO:0000313" key="1">
    <source>
        <dbReference type="EMBL" id="GAA0185548.1"/>
    </source>
</evidence>
<proteinExistence type="predicted"/>
<evidence type="ECO:0000313" key="2">
    <source>
        <dbReference type="Proteomes" id="UP001454036"/>
    </source>
</evidence>